<keyword evidence="3 6" id="KW-0597">Phosphoprotein</keyword>
<dbReference type="InterPro" id="IPR035965">
    <property type="entry name" value="PAS-like_dom_sf"/>
</dbReference>
<dbReference type="PROSITE" id="PS50109">
    <property type="entry name" value="HIS_KIN"/>
    <property type="match status" value="1"/>
</dbReference>
<dbReference type="InterPro" id="IPR003661">
    <property type="entry name" value="HisK_dim/P_dom"/>
</dbReference>
<dbReference type="SMART" id="SM00091">
    <property type="entry name" value="PAS"/>
    <property type="match status" value="4"/>
</dbReference>
<dbReference type="Gene3D" id="1.10.287.130">
    <property type="match status" value="1"/>
</dbReference>
<dbReference type="Pfam" id="PF02518">
    <property type="entry name" value="HATPase_c"/>
    <property type="match status" value="1"/>
</dbReference>
<keyword evidence="14" id="KW-1185">Reference proteome</keyword>
<proteinExistence type="predicted"/>
<dbReference type="Pfam" id="PF08447">
    <property type="entry name" value="PAS_3"/>
    <property type="match status" value="1"/>
</dbReference>
<dbReference type="InterPro" id="IPR036890">
    <property type="entry name" value="HATPase_C_sf"/>
</dbReference>
<dbReference type="InterPro" id="IPR003018">
    <property type="entry name" value="GAF"/>
</dbReference>
<evidence type="ECO:0000259" key="10">
    <source>
        <dbReference type="PROSITE" id="PS50112"/>
    </source>
</evidence>
<dbReference type="InterPro" id="IPR004358">
    <property type="entry name" value="Sig_transdc_His_kin-like_C"/>
</dbReference>
<accession>A0AA41DB00</accession>
<dbReference type="InterPro" id="IPR000700">
    <property type="entry name" value="PAS-assoc_C"/>
</dbReference>
<dbReference type="InterPro" id="IPR001789">
    <property type="entry name" value="Sig_transdc_resp-reg_receiver"/>
</dbReference>
<dbReference type="EMBL" id="JAFHKU010000128">
    <property type="protein sequence ID" value="MBN3558583.1"/>
    <property type="molecule type" value="Genomic_DNA"/>
</dbReference>
<evidence type="ECO:0000256" key="6">
    <source>
        <dbReference type="PROSITE-ProRule" id="PRU00169"/>
    </source>
</evidence>
<dbReference type="Gene3D" id="3.40.50.2300">
    <property type="match status" value="1"/>
</dbReference>
<keyword evidence="7" id="KW-0175">Coiled coil</keyword>
<evidence type="ECO:0000256" key="4">
    <source>
        <dbReference type="ARBA" id="ARBA00022679"/>
    </source>
</evidence>
<evidence type="ECO:0000259" key="11">
    <source>
        <dbReference type="PROSITE" id="PS50113"/>
    </source>
</evidence>
<feature type="domain" description="PAC" evidence="11">
    <location>
        <begin position="419"/>
        <end position="471"/>
    </location>
</feature>
<evidence type="ECO:0000259" key="8">
    <source>
        <dbReference type="PROSITE" id="PS50109"/>
    </source>
</evidence>
<sequence length="1113" mass="122255">MKDIEGLRRAYSCAGVTSRYFCAPFHLNAMAGSLMDHNDSDAPERRRLAALDRYGVMDTPREPTFDELAALTARLCDTPIAVVNLVGEGRQFFKAEVGLGVRETPLHSSFCAHALLEEDFLIVPDLREDARFACNPLVTGSPHIRAYAGALLKTGDGLAIGTLCVLDYRPRAFTDVQQETLRVLARQVMAQLDLRRSVEELDRQNEALRASEERMRLILDSARDYAIIATDTERRITSWSAGAQAIFDWRDGDALGRPIDEIFVPQDRAEGIPARHMARAAAEGCAPDLRWHRKPDGALVLLNGTTHPIRDGGDRIIGYLKIGRNETEDRARDAELARARVELVDSEDRFRNMADHAPVMMWMTDADGVCTYLNRRWYEYTGQTCDEALGYGWLNATHPDDRAEAERIFGQANTTHTSFRIDYRLRRADGSYGWAIDAASPRFGPDGEFLGYIGSVIDIADRRAAEDALRHANAMLAAVMEAVPGVVYAKDSSGRMLAANRGTVELVGKPIEAIIGRTDLEFLDDRAQAEIVMANDRRVMTEGRTEVLEEQVDFPDGTHATWLSTKAPFRDAAGHVVGLVGSSIDITERKRAEQALQRMNETLEDEVAERTAERDRMWDTSPELMLVIDFHGVVRRVNPAWTSLLGYDQAELVGRHVNEFVVSEDHDDTVYAYELAANGGKPVVQNRYRHKDGSIRWISWNAAPAGDMTYATGRDVTAQKEQALALAQAEEQLRQAQKIEAVGQLTGGLAHDFNNLLTAVTGGLELLAMRIAKGQHDQLDRYISMAQNGAHRAAALTQRLLAFSRRQTLAPKPTDVDRLIAGMEDIIVRTIGPAIEVTFASAPGLWPILVDAPQLESALLNLCINARDAMPEGGKLTIETANKTLDARAAAAQDLPAGDYVSLCVTDTGTGMTPEVMERVFDPFFTTKPIGEGTGLGLSMIYGFVRQSGGQVRIYSEVGTGTTMRLYLPRLPGEHELADPHETSASRHRAHEGETVLLVEDESAIRDLVGEVLRDAGYRVLTASNGPMGVSLLQSAERIDLLVTDVGLPGGLNGRQVADAGRAVRPALKILFVTGYAANAAVGAGHLDEGMEVLTKPFNILELERRVGEMLSG</sequence>
<dbReference type="InterPro" id="IPR013655">
    <property type="entry name" value="PAS_fold_3"/>
</dbReference>
<dbReference type="InterPro" id="IPR003594">
    <property type="entry name" value="HATPase_dom"/>
</dbReference>
<evidence type="ECO:0000259" key="9">
    <source>
        <dbReference type="PROSITE" id="PS50110"/>
    </source>
</evidence>
<protein>
    <recommendedName>
        <fullName evidence="2">histidine kinase</fullName>
        <ecNumber evidence="2">2.7.13.3</ecNumber>
    </recommendedName>
</protein>
<evidence type="ECO:0000256" key="5">
    <source>
        <dbReference type="ARBA" id="ARBA00022777"/>
    </source>
</evidence>
<dbReference type="SUPFAM" id="SSF52172">
    <property type="entry name" value="CheY-like"/>
    <property type="match status" value="1"/>
</dbReference>
<dbReference type="PROSITE" id="PS50112">
    <property type="entry name" value="PAS"/>
    <property type="match status" value="4"/>
</dbReference>
<dbReference type="GO" id="GO:0000155">
    <property type="term" value="F:phosphorelay sensor kinase activity"/>
    <property type="evidence" value="ECO:0007669"/>
    <property type="project" value="InterPro"/>
</dbReference>
<dbReference type="PANTHER" id="PTHR43304:SF1">
    <property type="entry name" value="PAC DOMAIN-CONTAINING PROTEIN"/>
    <property type="match status" value="1"/>
</dbReference>
<dbReference type="InterPro" id="IPR013656">
    <property type="entry name" value="PAS_4"/>
</dbReference>
<dbReference type="SUPFAM" id="SSF47384">
    <property type="entry name" value="Homodimeric domain of signal transducing histidine kinase"/>
    <property type="match status" value="1"/>
</dbReference>
<keyword evidence="5" id="KW-0418">Kinase</keyword>
<gene>
    <name evidence="12" type="ORF">GGQ89_001494</name>
    <name evidence="13" type="ORF">JYA60_10130</name>
</gene>
<dbReference type="Gene3D" id="3.30.450.40">
    <property type="match status" value="1"/>
</dbReference>
<dbReference type="SUPFAM" id="SSF55874">
    <property type="entry name" value="ATPase domain of HSP90 chaperone/DNA topoisomerase II/histidine kinase"/>
    <property type="match status" value="1"/>
</dbReference>
<evidence type="ECO:0000313" key="12">
    <source>
        <dbReference type="EMBL" id="MBB4609282.1"/>
    </source>
</evidence>
<dbReference type="GO" id="GO:0006355">
    <property type="term" value="P:regulation of DNA-templated transcription"/>
    <property type="evidence" value="ECO:0007669"/>
    <property type="project" value="InterPro"/>
</dbReference>
<evidence type="ECO:0000256" key="3">
    <source>
        <dbReference type="ARBA" id="ARBA00022553"/>
    </source>
</evidence>
<dbReference type="FunFam" id="3.30.450.20:FF:000099">
    <property type="entry name" value="Sensory box sensor histidine kinase"/>
    <property type="match status" value="1"/>
</dbReference>
<reference evidence="12 14" key="1">
    <citation type="submission" date="2020-08" db="EMBL/GenBank/DDBJ databases">
        <title>Genomic Encyclopedia of Type Strains, Phase IV (KMG-IV): sequencing the most valuable type-strain genomes for metagenomic binning, comparative biology and taxonomic classification.</title>
        <authorList>
            <person name="Goeker M."/>
        </authorList>
    </citation>
    <scope>NUCLEOTIDE SEQUENCE [LARGE SCALE GENOMIC DNA]</scope>
    <source>
        <strain evidence="12 14">DSM 14562</strain>
    </source>
</reference>
<evidence type="ECO:0000313" key="14">
    <source>
        <dbReference type="Proteomes" id="UP000584663"/>
    </source>
</evidence>
<evidence type="ECO:0000313" key="13">
    <source>
        <dbReference type="EMBL" id="MBN3558583.1"/>
    </source>
</evidence>
<feature type="domain" description="PAC" evidence="11">
    <location>
        <begin position="546"/>
        <end position="598"/>
    </location>
</feature>
<dbReference type="InterPro" id="IPR029016">
    <property type="entry name" value="GAF-like_dom_sf"/>
</dbReference>
<dbReference type="SMART" id="SM00086">
    <property type="entry name" value="PAC"/>
    <property type="match status" value="3"/>
</dbReference>
<dbReference type="CDD" id="cd16919">
    <property type="entry name" value="HATPase_CckA-like"/>
    <property type="match status" value="1"/>
</dbReference>
<dbReference type="SMART" id="SM00448">
    <property type="entry name" value="REC"/>
    <property type="match status" value="1"/>
</dbReference>
<dbReference type="SMART" id="SM00387">
    <property type="entry name" value="HATPase_c"/>
    <property type="match status" value="1"/>
</dbReference>
<dbReference type="Pfam" id="PF00512">
    <property type="entry name" value="HisKA"/>
    <property type="match status" value="1"/>
</dbReference>
<feature type="domain" description="PAS" evidence="10">
    <location>
        <begin position="211"/>
        <end position="270"/>
    </location>
</feature>
<evidence type="ECO:0000256" key="1">
    <source>
        <dbReference type="ARBA" id="ARBA00000085"/>
    </source>
</evidence>
<dbReference type="Proteomes" id="UP000584663">
    <property type="component" value="Unassembled WGS sequence"/>
</dbReference>
<dbReference type="AlphaFoldDB" id="A0AA41DB00"/>
<dbReference type="InterPro" id="IPR005467">
    <property type="entry name" value="His_kinase_dom"/>
</dbReference>
<dbReference type="InterPro" id="IPR052162">
    <property type="entry name" value="Sensor_kinase/Photoreceptor"/>
</dbReference>
<dbReference type="RefSeq" id="WP_206362745.1">
    <property type="nucleotide sequence ID" value="NZ_JACHNX010000004.1"/>
</dbReference>
<dbReference type="InterPro" id="IPR011006">
    <property type="entry name" value="CheY-like_superfamily"/>
</dbReference>
<dbReference type="PRINTS" id="PR00344">
    <property type="entry name" value="BCTRLSENSOR"/>
</dbReference>
<name>A0AA41DB00_9SPHN</name>
<dbReference type="SUPFAM" id="SSF55781">
    <property type="entry name" value="GAF domain-like"/>
    <property type="match status" value="1"/>
</dbReference>
<evidence type="ECO:0000256" key="2">
    <source>
        <dbReference type="ARBA" id="ARBA00012438"/>
    </source>
</evidence>
<feature type="domain" description="PAS" evidence="10">
    <location>
        <begin position="472"/>
        <end position="551"/>
    </location>
</feature>
<comment type="catalytic activity">
    <reaction evidence="1">
        <text>ATP + protein L-histidine = ADP + protein N-phospho-L-histidine.</text>
        <dbReference type="EC" id="2.7.13.3"/>
    </reaction>
</comment>
<feature type="coiled-coil region" evidence="7">
    <location>
        <begin position="586"/>
        <end position="613"/>
    </location>
</feature>
<dbReference type="InterPro" id="IPR000014">
    <property type="entry name" value="PAS"/>
</dbReference>
<feature type="domain" description="PAC" evidence="11">
    <location>
        <begin position="285"/>
        <end position="338"/>
    </location>
</feature>
<keyword evidence="4" id="KW-0808">Transferase</keyword>
<feature type="domain" description="PAS" evidence="10">
    <location>
        <begin position="610"/>
        <end position="680"/>
    </location>
</feature>
<organism evidence="13 15">
    <name type="scientific">Sphingomonas yabuuchiae</name>
    <dbReference type="NCBI Taxonomy" id="172044"/>
    <lineage>
        <taxon>Bacteria</taxon>
        <taxon>Pseudomonadati</taxon>
        <taxon>Pseudomonadota</taxon>
        <taxon>Alphaproteobacteria</taxon>
        <taxon>Sphingomonadales</taxon>
        <taxon>Sphingomonadaceae</taxon>
        <taxon>Sphingomonas</taxon>
    </lineage>
</organism>
<dbReference type="InterPro" id="IPR001610">
    <property type="entry name" value="PAC"/>
</dbReference>
<dbReference type="SMART" id="SM00388">
    <property type="entry name" value="HisKA"/>
    <property type="match status" value="1"/>
</dbReference>
<dbReference type="PANTHER" id="PTHR43304">
    <property type="entry name" value="PHYTOCHROME-LIKE PROTEIN CPH1"/>
    <property type="match status" value="1"/>
</dbReference>
<dbReference type="InterPro" id="IPR013767">
    <property type="entry name" value="PAS_fold"/>
</dbReference>
<dbReference type="Gene3D" id="3.30.565.10">
    <property type="entry name" value="Histidine kinase-like ATPase, C-terminal domain"/>
    <property type="match status" value="1"/>
</dbReference>
<feature type="domain" description="Response regulatory" evidence="9">
    <location>
        <begin position="995"/>
        <end position="1111"/>
    </location>
</feature>
<dbReference type="PROSITE" id="PS50113">
    <property type="entry name" value="PAC"/>
    <property type="match status" value="3"/>
</dbReference>
<dbReference type="Proteomes" id="UP000704529">
    <property type="component" value="Unassembled WGS sequence"/>
</dbReference>
<dbReference type="Pfam" id="PF00072">
    <property type="entry name" value="Response_reg"/>
    <property type="match status" value="1"/>
</dbReference>
<dbReference type="InterPro" id="IPR036097">
    <property type="entry name" value="HisK_dim/P_sf"/>
</dbReference>
<dbReference type="SMART" id="SM00065">
    <property type="entry name" value="GAF"/>
    <property type="match status" value="1"/>
</dbReference>
<dbReference type="CDD" id="cd00082">
    <property type="entry name" value="HisKA"/>
    <property type="match status" value="1"/>
</dbReference>
<feature type="domain" description="PAS" evidence="10">
    <location>
        <begin position="346"/>
        <end position="416"/>
    </location>
</feature>
<evidence type="ECO:0000313" key="15">
    <source>
        <dbReference type="Proteomes" id="UP000704529"/>
    </source>
</evidence>
<dbReference type="Pfam" id="PF08448">
    <property type="entry name" value="PAS_4"/>
    <property type="match status" value="2"/>
</dbReference>
<dbReference type="SUPFAM" id="SSF55785">
    <property type="entry name" value="PYP-like sensor domain (PAS domain)"/>
    <property type="match status" value="4"/>
</dbReference>
<dbReference type="EMBL" id="JACHNX010000004">
    <property type="protein sequence ID" value="MBB4609282.1"/>
    <property type="molecule type" value="Genomic_DNA"/>
</dbReference>
<feature type="modified residue" description="4-aspartylphosphate" evidence="6">
    <location>
        <position position="1045"/>
    </location>
</feature>
<dbReference type="Pfam" id="PF00989">
    <property type="entry name" value="PAS"/>
    <property type="match status" value="1"/>
</dbReference>
<evidence type="ECO:0000256" key="7">
    <source>
        <dbReference type="SAM" id="Coils"/>
    </source>
</evidence>
<dbReference type="CDD" id="cd00130">
    <property type="entry name" value="PAS"/>
    <property type="match status" value="4"/>
</dbReference>
<comment type="caution">
    <text evidence="13">The sequence shown here is derived from an EMBL/GenBank/DDBJ whole genome shotgun (WGS) entry which is preliminary data.</text>
</comment>
<dbReference type="PROSITE" id="PS50110">
    <property type="entry name" value="RESPONSE_REGULATORY"/>
    <property type="match status" value="1"/>
</dbReference>
<feature type="domain" description="Histidine kinase" evidence="8">
    <location>
        <begin position="748"/>
        <end position="972"/>
    </location>
</feature>
<dbReference type="EC" id="2.7.13.3" evidence="2"/>
<reference evidence="13" key="2">
    <citation type="submission" date="2021-01" db="EMBL/GenBank/DDBJ databases">
        <title>Genome Sequencing of Type Strains.</title>
        <authorList>
            <person name="Lemaire J.F."/>
            <person name="Inderbitzin P."/>
            <person name="Collins S.B."/>
            <person name="Wespe N."/>
            <person name="Knight-Connoni V."/>
        </authorList>
    </citation>
    <scope>NUCLEOTIDE SEQUENCE</scope>
    <source>
        <strain evidence="13">DSM 14562</strain>
    </source>
</reference>
<dbReference type="CDD" id="cd18161">
    <property type="entry name" value="REC_hyHK_blue-like"/>
    <property type="match status" value="1"/>
</dbReference>
<dbReference type="Gene3D" id="3.30.450.20">
    <property type="entry name" value="PAS domain"/>
    <property type="match status" value="4"/>
</dbReference>
<dbReference type="Pfam" id="PF01590">
    <property type="entry name" value="GAF"/>
    <property type="match status" value="1"/>
</dbReference>
<dbReference type="NCBIfam" id="TIGR00229">
    <property type="entry name" value="sensory_box"/>
    <property type="match status" value="4"/>
</dbReference>